<proteinExistence type="predicted"/>
<name>A0A7J8PM38_GOSRA</name>
<dbReference type="PANTHER" id="PTHR31286">
    <property type="entry name" value="GLYCINE-RICH CELL WALL STRUCTURAL PROTEIN 1.8-LIKE"/>
    <property type="match status" value="1"/>
</dbReference>
<feature type="non-terminal residue" evidence="1">
    <location>
        <position position="1"/>
    </location>
</feature>
<dbReference type="InterPro" id="IPR040256">
    <property type="entry name" value="At4g02000-like"/>
</dbReference>
<gene>
    <name evidence="1" type="ORF">Gorai_019060</name>
</gene>
<comment type="caution">
    <text evidence="1">The sequence shown here is derived from an EMBL/GenBank/DDBJ whole genome shotgun (WGS) entry which is preliminary data.</text>
</comment>
<dbReference type="PANTHER" id="PTHR31286:SF173">
    <property type="entry name" value="DUF4283 DOMAIN-CONTAINING PROTEIN"/>
    <property type="match status" value="1"/>
</dbReference>
<reference evidence="1 2" key="1">
    <citation type="journal article" date="2019" name="Genome Biol. Evol.">
        <title>Insights into the evolution of the New World diploid cottons (Gossypium, subgenus Houzingenia) based on genome sequencing.</title>
        <authorList>
            <person name="Grover C.E."/>
            <person name="Arick M.A. 2nd"/>
            <person name="Thrash A."/>
            <person name="Conover J.L."/>
            <person name="Sanders W.S."/>
            <person name="Peterson D.G."/>
            <person name="Frelichowski J.E."/>
            <person name="Scheffler J.A."/>
            <person name="Scheffler B.E."/>
            <person name="Wendel J.F."/>
        </authorList>
    </citation>
    <scope>NUCLEOTIDE SEQUENCE [LARGE SCALE GENOMIC DNA]</scope>
    <source>
        <strain evidence="1">8</strain>
        <tissue evidence="1">Leaf</tissue>
    </source>
</reference>
<evidence type="ECO:0000313" key="1">
    <source>
        <dbReference type="EMBL" id="MBA0590349.1"/>
    </source>
</evidence>
<evidence type="ECO:0008006" key="3">
    <source>
        <dbReference type="Google" id="ProtNLM"/>
    </source>
</evidence>
<sequence>MVVDLSPALMVSWKDKAPGRGSSIFGCDEDLEFLEGDIRMTTINGVPAINFFERIQKILVRVMATTMVVKLLGRNLVYSILQNRIFNLWKPSHSFHLMDIENGVLYKKLILEEIGNLIGKVANLDFKIDYGSRGRFARMTVFINLDKPLVLHILVNDMMQRVEYELFLAVCFSCSCYGHICDPCLYNKPANADTKVKDAKKINLPVKEKPEGDIMRTTINGGSEINFFERIQKILVRDMATIVVVKLLGRNLAYSIIQNRIFNLWKPSYFFHLMNVENDYFLVKFQTREDYEM</sequence>
<dbReference type="Proteomes" id="UP000593578">
    <property type="component" value="Unassembled WGS sequence"/>
</dbReference>
<dbReference type="AlphaFoldDB" id="A0A7J8PM38"/>
<dbReference type="EMBL" id="JABEZZ010000007">
    <property type="protein sequence ID" value="MBA0590349.1"/>
    <property type="molecule type" value="Genomic_DNA"/>
</dbReference>
<evidence type="ECO:0000313" key="2">
    <source>
        <dbReference type="Proteomes" id="UP000593578"/>
    </source>
</evidence>
<protein>
    <recommendedName>
        <fullName evidence="3">DUF4283 domain-containing protein</fullName>
    </recommendedName>
</protein>
<organism evidence="1 2">
    <name type="scientific">Gossypium raimondii</name>
    <name type="common">Peruvian cotton</name>
    <name type="synonym">Gossypium klotzschianum subsp. raimondii</name>
    <dbReference type="NCBI Taxonomy" id="29730"/>
    <lineage>
        <taxon>Eukaryota</taxon>
        <taxon>Viridiplantae</taxon>
        <taxon>Streptophyta</taxon>
        <taxon>Embryophyta</taxon>
        <taxon>Tracheophyta</taxon>
        <taxon>Spermatophyta</taxon>
        <taxon>Magnoliopsida</taxon>
        <taxon>eudicotyledons</taxon>
        <taxon>Gunneridae</taxon>
        <taxon>Pentapetalae</taxon>
        <taxon>rosids</taxon>
        <taxon>malvids</taxon>
        <taxon>Malvales</taxon>
        <taxon>Malvaceae</taxon>
        <taxon>Malvoideae</taxon>
        <taxon>Gossypium</taxon>
    </lineage>
</organism>
<accession>A0A7J8PM38</accession>